<dbReference type="VEuPathDB" id="FungiDB:RhiirFUN_019163"/>
<dbReference type="EMBL" id="LLXL01002430">
    <property type="protein sequence ID" value="PKK60866.1"/>
    <property type="molecule type" value="Genomic_DNA"/>
</dbReference>
<organism evidence="1 2">
    <name type="scientific">Rhizophagus irregularis</name>
    <dbReference type="NCBI Taxonomy" id="588596"/>
    <lineage>
        <taxon>Eukaryota</taxon>
        <taxon>Fungi</taxon>
        <taxon>Fungi incertae sedis</taxon>
        <taxon>Mucoromycota</taxon>
        <taxon>Glomeromycotina</taxon>
        <taxon>Glomeromycetes</taxon>
        <taxon>Glomerales</taxon>
        <taxon>Glomeraceae</taxon>
        <taxon>Rhizophagus</taxon>
    </lineage>
</organism>
<comment type="caution">
    <text evidence="1">The sequence shown here is derived from an EMBL/GenBank/DDBJ whole genome shotgun (WGS) entry which is preliminary data.</text>
</comment>
<evidence type="ECO:0000313" key="1">
    <source>
        <dbReference type="EMBL" id="PKK60866.1"/>
    </source>
</evidence>
<sequence length="317" mass="38450">MSDIYDELEEIKNRHEIEKHNESREKYQVDPSCLKCYNGKERYPSSKKKRNKESEKIRKEGEKLLNIVVRSIRYRNKPDYRKIGIISVIKVICQHYILSEDNEFILDNQTEDNLLENKELLTYKYIIEDNELDIRFAKFKEWLEKIELATIRYIGYGTIRDFKEILHLEENIAEEENREKVKKFQKKKIVKTKCFVEKYNDIGELEKNGYEIDIKEIKKIINFGVNYEIIKTKEFMNFYKTIEELDDKGIKEELKIWQYMYTIECLSCNKMILTKEAVEYNKKFIERICKNCYEKELENLKDENGLNNEIEIEKRLE</sequence>
<protein>
    <submittedName>
        <fullName evidence="1">Uncharacterized protein</fullName>
    </submittedName>
</protein>
<dbReference type="AlphaFoldDB" id="A0A2N1MGX0"/>
<proteinExistence type="predicted"/>
<dbReference type="Proteomes" id="UP000233469">
    <property type="component" value="Unassembled WGS sequence"/>
</dbReference>
<accession>A0A2N1MGX0</accession>
<reference evidence="1 2" key="1">
    <citation type="submission" date="2016-04" db="EMBL/GenBank/DDBJ databases">
        <title>Genome analyses suggest a sexual origin of heterokaryosis in a supposedly ancient asexual fungus.</title>
        <authorList>
            <person name="Ropars J."/>
            <person name="Sedzielewska K."/>
            <person name="Noel J."/>
            <person name="Charron P."/>
            <person name="Farinelli L."/>
            <person name="Marton T."/>
            <person name="Kruger M."/>
            <person name="Pelin A."/>
            <person name="Brachmann A."/>
            <person name="Corradi N."/>
        </authorList>
    </citation>
    <scope>NUCLEOTIDE SEQUENCE [LARGE SCALE GENOMIC DNA]</scope>
    <source>
        <strain evidence="1 2">C2</strain>
    </source>
</reference>
<reference evidence="1 2" key="2">
    <citation type="submission" date="2017-10" db="EMBL/GenBank/DDBJ databases">
        <title>Extensive intraspecific genome diversity in a model arbuscular mycorrhizal fungus.</title>
        <authorList>
            <person name="Chen E.C.H."/>
            <person name="Morin E."/>
            <person name="Baudet D."/>
            <person name="Noel J."/>
            <person name="Ndikumana S."/>
            <person name="Charron P."/>
            <person name="St-Onge C."/>
            <person name="Giorgi J."/>
            <person name="Grigoriev I.V."/>
            <person name="Roux C."/>
            <person name="Martin F.M."/>
            <person name="Corradi N."/>
        </authorList>
    </citation>
    <scope>NUCLEOTIDE SEQUENCE [LARGE SCALE GENOMIC DNA]</scope>
    <source>
        <strain evidence="1 2">C2</strain>
    </source>
</reference>
<evidence type="ECO:0000313" key="2">
    <source>
        <dbReference type="Proteomes" id="UP000233469"/>
    </source>
</evidence>
<dbReference type="VEuPathDB" id="FungiDB:RhiirA1_404164"/>
<name>A0A2N1MGX0_9GLOM</name>
<gene>
    <name evidence="1" type="ORF">RhiirC2_792693</name>
</gene>